<evidence type="ECO:0000256" key="1">
    <source>
        <dbReference type="SAM" id="MobiDB-lite"/>
    </source>
</evidence>
<comment type="caution">
    <text evidence="2">The sequence shown here is derived from an EMBL/GenBank/DDBJ whole genome shotgun (WGS) entry which is preliminary data.</text>
</comment>
<accession>A0A3M0KBS3</accession>
<dbReference type="OrthoDB" id="1875751at2759"/>
<keyword evidence="3" id="KW-1185">Reference proteome</keyword>
<organism evidence="2 3">
    <name type="scientific">Hirundo rustica rustica</name>
    <dbReference type="NCBI Taxonomy" id="333673"/>
    <lineage>
        <taxon>Eukaryota</taxon>
        <taxon>Metazoa</taxon>
        <taxon>Chordata</taxon>
        <taxon>Craniata</taxon>
        <taxon>Vertebrata</taxon>
        <taxon>Euteleostomi</taxon>
        <taxon>Archelosauria</taxon>
        <taxon>Archosauria</taxon>
        <taxon>Dinosauria</taxon>
        <taxon>Saurischia</taxon>
        <taxon>Theropoda</taxon>
        <taxon>Coelurosauria</taxon>
        <taxon>Aves</taxon>
        <taxon>Neognathae</taxon>
        <taxon>Neoaves</taxon>
        <taxon>Telluraves</taxon>
        <taxon>Australaves</taxon>
        <taxon>Passeriformes</taxon>
        <taxon>Sylvioidea</taxon>
        <taxon>Hirundinidae</taxon>
        <taxon>Hirundo</taxon>
    </lineage>
</organism>
<evidence type="ECO:0000313" key="3">
    <source>
        <dbReference type="Proteomes" id="UP000269221"/>
    </source>
</evidence>
<sequence length="172" mass="18375">MVAWRCPRWGHGSNPARPGGFPGANSPGPVADLYGTASQDSGVGNYISAASPQPGSGFGHGIASSEPGQADGMDVTDFISLPLAQRYMINVTSFTFKNQSMKLELKVSLDVRARQGEVSEGAHGWVISSDFEHYIIIIITTIIITANANWRWHSKDLGCLKSLSSSHESAVL</sequence>
<evidence type="ECO:0000313" key="2">
    <source>
        <dbReference type="EMBL" id="RMC10602.1"/>
    </source>
</evidence>
<protein>
    <submittedName>
        <fullName evidence="2">Uncharacterized protein</fullName>
    </submittedName>
</protein>
<gene>
    <name evidence="2" type="ORF">DUI87_12313</name>
</gene>
<dbReference type="Proteomes" id="UP000269221">
    <property type="component" value="Unassembled WGS sequence"/>
</dbReference>
<proteinExistence type="predicted"/>
<dbReference type="STRING" id="333673.A0A3M0KBS3"/>
<reference evidence="2 3" key="1">
    <citation type="submission" date="2018-07" db="EMBL/GenBank/DDBJ databases">
        <title>A high quality draft genome assembly of the barn swallow (H. rustica rustica).</title>
        <authorList>
            <person name="Formenti G."/>
            <person name="Chiara M."/>
            <person name="Poveda L."/>
            <person name="Francoijs K.-J."/>
            <person name="Bonisoli-Alquati A."/>
            <person name="Canova L."/>
            <person name="Gianfranceschi L."/>
            <person name="Horner D.S."/>
            <person name="Saino N."/>
        </authorList>
    </citation>
    <scope>NUCLEOTIDE SEQUENCE [LARGE SCALE GENOMIC DNA]</scope>
    <source>
        <strain evidence="2">Chelidonia</strain>
        <tissue evidence="2">Blood</tissue>
    </source>
</reference>
<name>A0A3M0KBS3_HIRRU</name>
<dbReference type="EMBL" id="QRBI01000111">
    <property type="protein sequence ID" value="RMC10602.1"/>
    <property type="molecule type" value="Genomic_DNA"/>
</dbReference>
<feature type="region of interest" description="Disordered" evidence="1">
    <location>
        <begin position="1"/>
        <end position="27"/>
    </location>
</feature>
<dbReference type="AlphaFoldDB" id="A0A3M0KBS3"/>